<evidence type="ECO:0000313" key="2">
    <source>
        <dbReference type="Proteomes" id="UP000887116"/>
    </source>
</evidence>
<dbReference type="EMBL" id="BMAO01032627">
    <property type="protein sequence ID" value="GFQ83535.1"/>
    <property type="molecule type" value="Genomic_DNA"/>
</dbReference>
<dbReference type="AlphaFoldDB" id="A0A8X6IUX2"/>
<feature type="non-terminal residue" evidence="1">
    <location>
        <position position="1"/>
    </location>
</feature>
<keyword evidence="2" id="KW-1185">Reference proteome</keyword>
<organism evidence="1 2">
    <name type="scientific">Trichonephila clavata</name>
    <name type="common">Joro spider</name>
    <name type="synonym">Nephila clavata</name>
    <dbReference type="NCBI Taxonomy" id="2740835"/>
    <lineage>
        <taxon>Eukaryota</taxon>
        <taxon>Metazoa</taxon>
        <taxon>Ecdysozoa</taxon>
        <taxon>Arthropoda</taxon>
        <taxon>Chelicerata</taxon>
        <taxon>Arachnida</taxon>
        <taxon>Araneae</taxon>
        <taxon>Araneomorphae</taxon>
        <taxon>Entelegynae</taxon>
        <taxon>Araneoidea</taxon>
        <taxon>Nephilidae</taxon>
        <taxon>Trichonephila</taxon>
    </lineage>
</organism>
<dbReference type="Proteomes" id="UP000887116">
    <property type="component" value="Unassembled WGS sequence"/>
</dbReference>
<evidence type="ECO:0000313" key="1">
    <source>
        <dbReference type="EMBL" id="GFQ83535.1"/>
    </source>
</evidence>
<protein>
    <submittedName>
        <fullName evidence="1">Uncharacterized protein</fullName>
    </submittedName>
</protein>
<accession>A0A8X6IUX2</accession>
<name>A0A8X6IUX2_TRICU</name>
<proteinExistence type="predicted"/>
<comment type="caution">
    <text evidence="1">The sequence shown here is derived from an EMBL/GenBank/DDBJ whole genome shotgun (WGS) entry which is preliminary data.</text>
</comment>
<reference evidence="1" key="1">
    <citation type="submission" date="2020-07" db="EMBL/GenBank/DDBJ databases">
        <title>Multicomponent nature underlies the extraordinary mechanical properties of spider dragline silk.</title>
        <authorList>
            <person name="Kono N."/>
            <person name="Nakamura H."/>
            <person name="Mori M."/>
            <person name="Yoshida Y."/>
            <person name="Ohtoshi R."/>
            <person name="Malay A.D."/>
            <person name="Moran D.A.P."/>
            <person name="Tomita M."/>
            <person name="Numata K."/>
            <person name="Arakawa K."/>
        </authorList>
    </citation>
    <scope>NUCLEOTIDE SEQUENCE</scope>
</reference>
<sequence length="25" mass="2952">TSVRWLFKLECVSNPIELQFKTAEL</sequence>
<gene>
    <name evidence="1" type="ORF">TNCT_454531</name>
</gene>